<evidence type="ECO:0000313" key="2">
    <source>
        <dbReference type="Proteomes" id="UP001165653"/>
    </source>
</evidence>
<accession>A0ABT3G7C8</accession>
<proteinExistence type="predicted"/>
<protein>
    <submittedName>
        <fullName evidence="1">Uncharacterized protein</fullName>
    </submittedName>
</protein>
<dbReference type="Proteomes" id="UP001165653">
    <property type="component" value="Unassembled WGS sequence"/>
</dbReference>
<gene>
    <name evidence="1" type="ORF">OJ996_19360</name>
</gene>
<name>A0ABT3G7C8_9BACT</name>
<dbReference type="EMBL" id="JAPDDR010000010">
    <property type="protein sequence ID" value="MCW1915754.1"/>
    <property type="molecule type" value="Genomic_DNA"/>
</dbReference>
<keyword evidence="2" id="KW-1185">Reference proteome</keyword>
<evidence type="ECO:0000313" key="1">
    <source>
        <dbReference type="EMBL" id="MCW1915754.1"/>
    </source>
</evidence>
<comment type="caution">
    <text evidence="1">The sequence shown here is derived from an EMBL/GenBank/DDBJ whole genome shotgun (WGS) entry which is preliminary data.</text>
</comment>
<dbReference type="RefSeq" id="WP_264515310.1">
    <property type="nucleotide sequence ID" value="NZ_JAPDDR010000010.1"/>
</dbReference>
<reference evidence="1" key="1">
    <citation type="submission" date="2022-10" db="EMBL/GenBank/DDBJ databases">
        <title>Luteolibacter sp. GHJ8, whole genome shotgun sequencing project.</title>
        <authorList>
            <person name="Zhao G."/>
            <person name="Shen L."/>
        </authorList>
    </citation>
    <scope>NUCLEOTIDE SEQUENCE</scope>
    <source>
        <strain evidence="1">GHJ8</strain>
    </source>
</reference>
<sequence>MKFLLLALVVSVLFAGWQWLRPYEWSPDSGADHHVTRCLVERSHSNYWLRIFLRSNEGEEIDFMKPLQLVTADGRTHAIAELDREGSERAIDTIVLRFWLEEKDFAGPLSLQINDGKLSIRSGDTLPRMADGAFRVFNSTRW</sequence>
<organism evidence="1 2">
    <name type="scientific">Luteolibacter rhizosphaerae</name>
    <dbReference type="NCBI Taxonomy" id="2989719"/>
    <lineage>
        <taxon>Bacteria</taxon>
        <taxon>Pseudomonadati</taxon>
        <taxon>Verrucomicrobiota</taxon>
        <taxon>Verrucomicrobiia</taxon>
        <taxon>Verrucomicrobiales</taxon>
        <taxon>Verrucomicrobiaceae</taxon>
        <taxon>Luteolibacter</taxon>
    </lineage>
</organism>